<dbReference type="RefSeq" id="WP_233675111.1">
    <property type="nucleotide sequence ID" value="NZ_JAJUOS010000001.1"/>
</dbReference>
<proteinExistence type="predicted"/>
<evidence type="ECO:0000313" key="2">
    <source>
        <dbReference type="Proteomes" id="UP001521181"/>
    </source>
</evidence>
<comment type="caution">
    <text evidence="1">The sequence shown here is derived from an EMBL/GenBank/DDBJ whole genome shotgun (WGS) entry which is preliminary data.</text>
</comment>
<name>A0ABS8YQB2_9RHOB</name>
<dbReference type="InterPro" id="IPR038666">
    <property type="entry name" value="SSP1_head-tail_sf"/>
</dbReference>
<sequence length="111" mass="12264">MTPVLNRKLVLEEAQRSPDGGGGHRLDWVRLGDLWAQVTAGTGNERAGEAVTLASVPYRIVVRAAPVTSPRRPRPDQRFREGARVFRILSVADADPAQRYLVCFAREEVVA</sequence>
<protein>
    <submittedName>
        <fullName evidence="1">Head-tail adaptor protein</fullName>
    </submittedName>
</protein>
<dbReference type="Proteomes" id="UP001521181">
    <property type="component" value="Unassembled WGS sequence"/>
</dbReference>
<dbReference type="InterPro" id="IPR008767">
    <property type="entry name" value="Phage_SPP1_head-tail_adaptor"/>
</dbReference>
<dbReference type="Gene3D" id="2.40.10.270">
    <property type="entry name" value="Bacteriophage SPP1 head-tail adaptor protein"/>
    <property type="match status" value="1"/>
</dbReference>
<reference evidence="1 2" key="1">
    <citation type="submission" date="2021-12" db="EMBL/GenBank/DDBJ databases">
        <title>Sinirhodobacter sp. WL0062 is a bacterium isolated from seawater.</title>
        <authorList>
            <person name="Wang L."/>
            <person name="He W."/>
            <person name="Zhang D.-F."/>
        </authorList>
    </citation>
    <scope>NUCLEOTIDE SEQUENCE [LARGE SCALE GENOMIC DNA]</scope>
    <source>
        <strain evidence="1 2">WL0062</strain>
    </source>
</reference>
<accession>A0ABS8YQB2</accession>
<keyword evidence="2" id="KW-1185">Reference proteome</keyword>
<organism evidence="1 2">
    <name type="scientific">Rhodobacter flavimaris</name>
    <dbReference type="NCBI Taxonomy" id="2907145"/>
    <lineage>
        <taxon>Bacteria</taxon>
        <taxon>Pseudomonadati</taxon>
        <taxon>Pseudomonadota</taxon>
        <taxon>Alphaproteobacteria</taxon>
        <taxon>Rhodobacterales</taxon>
        <taxon>Rhodobacter group</taxon>
        <taxon>Rhodobacter</taxon>
    </lineage>
</organism>
<dbReference type="Pfam" id="PF05521">
    <property type="entry name" value="Phage_HCP"/>
    <property type="match status" value="1"/>
</dbReference>
<gene>
    <name evidence="1" type="ORF">LZA78_01110</name>
</gene>
<dbReference type="EMBL" id="JAJUOS010000001">
    <property type="protein sequence ID" value="MCE5972089.1"/>
    <property type="molecule type" value="Genomic_DNA"/>
</dbReference>
<evidence type="ECO:0000313" key="1">
    <source>
        <dbReference type="EMBL" id="MCE5972089.1"/>
    </source>
</evidence>